<dbReference type="OrthoDB" id="5875931at2"/>
<evidence type="ECO:0000313" key="1">
    <source>
        <dbReference type="EMBL" id="SEF85499.1"/>
    </source>
</evidence>
<sequence>MEVEHHEPVEDSQLIKWLTLHLNKRISDKQVSADETTSIYLDRQDVLALSRLITLFFSEEQIPHSDKNYAVTIGLIEGHRRGEEITPEEALDYLKECAFLFRHQ</sequence>
<keyword evidence="2" id="KW-1185">Reference proteome</keyword>
<proteinExistence type="predicted"/>
<evidence type="ECO:0000313" key="2">
    <source>
        <dbReference type="Proteomes" id="UP000236721"/>
    </source>
</evidence>
<dbReference type="Proteomes" id="UP000236721">
    <property type="component" value="Unassembled WGS sequence"/>
</dbReference>
<protein>
    <submittedName>
        <fullName evidence="1">Uncharacterized protein</fullName>
    </submittedName>
</protein>
<dbReference type="RefSeq" id="WP_103879440.1">
    <property type="nucleotide sequence ID" value="NZ_FNVG01000004.1"/>
</dbReference>
<dbReference type="AlphaFoldDB" id="A0A1H5VDW0"/>
<name>A0A1H5VDW0_9VIBR</name>
<accession>A0A1H5VDW0</accession>
<organism evidence="1 2">
    <name type="scientific">Vibrio hangzhouensis</name>
    <dbReference type="NCBI Taxonomy" id="462991"/>
    <lineage>
        <taxon>Bacteria</taxon>
        <taxon>Pseudomonadati</taxon>
        <taxon>Pseudomonadota</taxon>
        <taxon>Gammaproteobacteria</taxon>
        <taxon>Vibrionales</taxon>
        <taxon>Vibrionaceae</taxon>
        <taxon>Vibrio</taxon>
    </lineage>
</organism>
<dbReference type="EMBL" id="FNVG01000004">
    <property type="protein sequence ID" value="SEF85499.1"/>
    <property type="molecule type" value="Genomic_DNA"/>
</dbReference>
<reference evidence="2" key="1">
    <citation type="submission" date="2016-10" db="EMBL/GenBank/DDBJ databases">
        <authorList>
            <person name="Varghese N."/>
            <person name="Submissions S."/>
        </authorList>
    </citation>
    <scope>NUCLEOTIDE SEQUENCE [LARGE SCALE GENOMIC DNA]</scope>
    <source>
        <strain evidence="2">CGMCC 1.7062</strain>
    </source>
</reference>
<gene>
    <name evidence="1" type="ORF">SAMN04488244_104168</name>
</gene>